<keyword evidence="3" id="KW-0808">Transferase</keyword>
<dbReference type="InterPro" id="IPR004046">
    <property type="entry name" value="GST_C"/>
</dbReference>
<dbReference type="KEGG" id="npa:UCRNP2_3047"/>
<organism evidence="3 4">
    <name type="scientific">Botryosphaeria parva (strain UCR-NP2)</name>
    <name type="common">Grapevine canker fungus</name>
    <name type="synonym">Neofusicoccum parvum</name>
    <dbReference type="NCBI Taxonomy" id="1287680"/>
    <lineage>
        <taxon>Eukaryota</taxon>
        <taxon>Fungi</taxon>
        <taxon>Dikarya</taxon>
        <taxon>Ascomycota</taxon>
        <taxon>Pezizomycotina</taxon>
        <taxon>Dothideomycetes</taxon>
        <taxon>Dothideomycetes incertae sedis</taxon>
        <taxon>Botryosphaeriales</taxon>
        <taxon>Botryosphaeriaceae</taxon>
        <taxon>Neofusicoccum</taxon>
    </lineage>
</organism>
<dbReference type="PANTHER" id="PTHR44051">
    <property type="entry name" value="GLUTATHIONE S-TRANSFERASE-RELATED"/>
    <property type="match status" value="1"/>
</dbReference>
<evidence type="ECO:0000256" key="1">
    <source>
        <dbReference type="SAM" id="Coils"/>
    </source>
</evidence>
<dbReference type="Pfam" id="PF24494">
    <property type="entry name" value="DUF7587"/>
    <property type="match status" value="1"/>
</dbReference>
<dbReference type="PROSITE" id="PS50405">
    <property type="entry name" value="GST_CTER"/>
    <property type="match status" value="1"/>
</dbReference>
<dbReference type="InterPro" id="IPR056009">
    <property type="entry name" value="DUF7587"/>
</dbReference>
<proteinExistence type="predicted"/>
<dbReference type="InterPro" id="IPR036282">
    <property type="entry name" value="Glutathione-S-Trfase_C_sf"/>
</dbReference>
<dbReference type="AlphaFoldDB" id="R1GEW5"/>
<dbReference type="EMBL" id="KB916008">
    <property type="protein sequence ID" value="EOD50155.1"/>
    <property type="molecule type" value="Genomic_DNA"/>
</dbReference>
<dbReference type="GO" id="GO:0016740">
    <property type="term" value="F:transferase activity"/>
    <property type="evidence" value="ECO:0007669"/>
    <property type="project" value="UniProtKB-KW"/>
</dbReference>
<evidence type="ECO:0000313" key="3">
    <source>
        <dbReference type="EMBL" id="EOD50155.1"/>
    </source>
</evidence>
<dbReference type="SFLD" id="SFLDS00019">
    <property type="entry name" value="Glutathione_Transferase_(cytos"/>
    <property type="match status" value="1"/>
</dbReference>
<gene>
    <name evidence="3" type="ORF">UCRNP2_3047</name>
</gene>
<dbReference type="PANTHER" id="PTHR44051:SF3">
    <property type="entry name" value="TRANSCRIPTIONAL REGULATOR URE2"/>
    <property type="match status" value="1"/>
</dbReference>
<dbReference type="STRING" id="1287680.R1GEW5"/>
<evidence type="ECO:0000259" key="2">
    <source>
        <dbReference type="PROSITE" id="PS50405"/>
    </source>
</evidence>
<feature type="coiled-coil region" evidence="1">
    <location>
        <begin position="305"/>
        <end position="332"/>
    </location>
</feature>
<keyword evidence="1" id="KW-0175">Coiled coil</keyword>
<accession>R1GEW5</accession>
<dbReference type="InterPro" id="IPR010987">
    <property type="entry name" value="Glutathione-S-Trfase_C-like"/>
</dbReference>
<dbReference type="eggNOG" id="KOG0867">
    <property type="taxonomic scope" value="Eukaryota"/>
</dbReference>
<name>R1GEW5_BOTPV</name>
<protein>
    <submittedName>
        <fullName evidence="3">Putative glutathione s-transferase protein</fullName>
    </submittedName>
</protein>
<dbReference type="OrthoDB" id="5295996at2759"/>
<sequence length="495" mass="57760">MFMTEEQFIFLQHSRRRVPRYLFRAFSASSRGGIDLNSQFAILPDDANWTLSCNSGEAGTKKMIEEHLNWNPCHKTEFTSWSSSLLWVLRHAVRKMYACREPAEDISICVLDTSNYGIPVYPATAAYDAYGIIPREGDRWRELERHYFFGEYLLRGGIYDYTSEFRVVAFADLEAEGLYELLPELAARDERERWDLARAVRDMRDCLSSPHLPPAQLRPLTSDKIRLARALGQRFGDPFVFPAAAAFLSLRRWGGVEFLQRKMDEVLDELEFWEMPESLGGEEDFGDVPALYDRYKPREAASFRALMQQLRNRKLEREIEQQAEREVLARLRSFTCCINQASSGAILEYLVDTYDKEGKIHSSTLSEKWAEKSWLHFQMSGQGPYFGQRVWFMRYHPEKVPSAIERYGNEIKRVVNVVNAHLKKHGTPYLIGSKASYVDFAWIPWQASFHFMFGDGEWDWEAECPEFTAWQKRLMERPSVKKIYAREEFQMPPGK</sequence>
<dbReference type="Gene3D" id="1.20.1050.130">
    <property type="match status" value="1"/>
</dbReference>
<feature type="domain" description="GST C-terminal" evidence="2">
    <location>
        <begin position="364"/>
        <end position="493"/>
    </location>
</feature>
<evidence type="ECO:0000313" key="4">
    <source>
        <dbReference type="Proteomes" id="UP000013521"/>
    </source>
</evidence>
<dbReference type="Pfam" id="PF14497">
    <property type="entry name" value="GST_C_3"/>
    <property type="match status" value="1"/>
</dbReference>
<dbReference type="InterPro" id="IPR040079">
    <property type="entry name" value="Glutathione_S-Trfase"/>
</dbReference>
<dbReference type="SUPFAM" id="SSF47616">
    <property type="entry name" value="GST C-terminal domain-like"/>
    <property type="match status" value="1"/>
</dbReference>
<dbReference type="HOGENOM" id="CLU_550918_0_0_1"/>
<dbReference type="Proteomes" id="UP000013521">
    <property type="component" value="Unassembled WGS sequence"/>
</dbReference>
<reference evidence="4" key="1">
    <citation type="journal article" date="2013" name="Genome Announc.">
        <title>Draft genome sequence of Neofusicoccum parvum isolate UCR-NP2, a fungal vascular pathogen associated with grapevine cankers.</title>
        <authorList>
            <person name="Blanco-Ulate B."/>
            <person name="Rolshausen P."/>
            <person name="Cantu D."/>
        </authorList>
    </citation>
    <scope>NUCLEOTIDE SEQUENCE [LARGE SCALE GENOMIC DNA]</scope>
    <source>
        <strain evidence="4">UCR-NP2</strain>
    </source>
</reference>